<accession>A0A1M6XMB8</accession>
<name>A0A1M6XMB8_SELRU</name>
<organism evidence="1 2">
    <name type="scientific">Selenomonas ruminantium</name>
    <dbReference type="NCBI Taxonomy" id="971"/>
    <lineage>
        <taxon>Bacteria</taxon>
        <taxon>Bacillati</taxon>
        <taxon>Bacillota</taxon>
        <taxon>Negativicutes</taxon>
        <taxon>Selenomonadales</taxon>
        <taxon>Selenomonadaceae</taxon>
        <taxon>Selenomonas</taxon>
    </lineage>
</organism>
<reference evidence="1 2" key="1">
    <citation type="submission" date="2016-11" db="EMBL/GenBank/DDBJ databases">
        <authorList>
            <person name="Jaros S."/>
            <person name="Januszkiewicz K."/>
            <person name="Wedrychowicz H."/>
        </authorList>
    </citation>
    <scope>NUCLEOTIDE SEQUENCE [LARGE SCALE GENOMIC DNA]</scope>
    <source>
        <strain evidence="1 2">HD4</strain>
    </source>
</reference>
<dbReference type="Proteomes" id="UP000184263">
    <property type="component" value="Unassembled WGS sequence"/>
</dbReference>
<proteinExistence type="predicted"/>
<protein>
    <submittedName>
        <fullName evidence="1">Uncharacterized protein</fullName>
    </submittedName>
</protein>
<sequence length="107" mass="12214">MSSPYVEQLFQCALKALREDLALNPGRPDLIREVCITNQRLAQVFGSDYRKEALAEILKQLMTWRSVSSQCGGICCSYKHMCTAFEYTKDGVIIHMYPQAISFLDEE</sequence>
<dbReference type="AlphaFoldDB" id="A0A1M6XMB8"/>
<dbReference type="EMBL" id="FRBC01000039">
    <property type="protein sequence ID" value="SHL07046.1"/>
    <property type="molecule type" value="Genomic_DNA"/>
</dbReference>
<evidence type="ECO:0000313" key="2">
    <source>
        <dbReference type="Proteomes" id="UP000184263"/>
    </source>
</evidence>
<evidence type="ECO:0000313" key="1">
    <source>
        <dbReference type="EMBL" id="SHL07046.1"/>
    </source>
</evidence>
<gene>
    <name evidence="1" type="ORF">SAMN05216582_1396</name>
</gene>